<dbReference type="Pfam" id="PF01497">
    <property type="entry name" value="Peripla_BP_2"/>
    <property type="match status" value="1"/>
</dbReference>
<dbReference type="InterPro" id="IPR002491">
    <property type="entry name" value="ABC_transptr_periplasmic_BD"/>
</dbReference>
<dbReference type="Gene3D" id="3.40.50.1980">
    <property type="entry name" value="Nitrogenase molybdenum iron protein domain"/>
    <property type="match status" value="2"/>
</dbReference>
<dbReference type="PANTHER" id="PTHR30535:SF34">
    <property type="entry name" value="MOLYBDATE-BINDING PROTEIN MOLA"/>
    <property type="match status" value="1"/>
</dbReference>
<sequence length="338" mass="36944">MHKWLNKTLAAVLAVILAVSLTACGASTGEVKPSDNTAAQQENTNKEASNTEQPKQDDAAKTTYPLTVKDVTGEEFTFDKAPERIISVSPAETESLFALGLDEQIVGVSDYDDYPEVAASKAKMGGIVKPNEEAIIAAKPDIVFTGISMKEPVVNKFRELGIKIFKVEPKTYDDVIKNIELYGQITDRQKEAQAVVEQMKKAREEVQTAVQSVTDKKKVYIEFSPGWTVGSGEFMNEMIELAGATNVAADAEGWVQINEENIIKSNPDVILYTQGVVDQDTNKSLEEIIRGRSGWNNINAIKNNQVIAVDQNLLSRPGPRVAEGLKAVAKAIYPDLVK</sequence>
<evidence type="ECO:0000313" key="8">
    <source>
        <dbReference type="Proteomes" id="UP001199916"/>
    </source>
</evidence>
<feature type="signal peptide" evidence="5">
    <location>
        <begin position="1"/>
        <end position="25"/>
    </location>
</feature>
<keyword evidence="8" id="KW-1185">Reference proteome</keyword>
<name>A0ABS8YA50_9BACL</name>
<dbReference type="PROSITE" id="PS50983">
    <property type="entry name" value="FE_B12_PBP"/>
    <property type="match status" value="1"/>
</dbReference>
<dbReference type="InterPro" id="IPR054828">
    <property type="entry name" value="Vit_B12_bind_prot"/>
</dbReference>
<proteinExistence type="inferred from homology"/>
<comment type="similarity">
    <text evidence="1">Belongs to the bacterial solute-binding protein 8 family.</text>
</comment>
<evidence type="ECO:0000313" key="7">
    <source>
        <dbReference type="EMBL" id="MCE5168770.1"/>
    </source>
</evidence>
<evidence type="ECO:0000256" key="3">
    <source>
        <dbReference type="SAM" id="Coils"/>
    </source>
</evidence>
<evidence type="ECO:0000256" key="2">
    <source>
        <dbReference type="ARBA" id="ARBA00022729"/>
    </source>
</evidence>
<evidence type="ECO:0000256" key="1">
    <source>
        <dbReference type="ARBA" id="ARBA00008814"/>
    </source>
</evidence>
<evidence type="ECO:0000256" key="5">
    <source>
        <dbReference type="SAM" id="SignalP"/>
    </source>
</evidence>
<reference evidence="7 8" key="1">
    <citation type="submission" date="2021-11" db="EMBL/GenBank/DDBJ databases">
        <title>Draft genome sequence of Paenibacillus profundus YoMME, a new Gram-positive bacteria with exoelectrogenic properties.</title>
        <authorList>
            <person name="Hubenova Y."/>
            <person name="Hubenova E."/>
            <person name="Manasiev Y."/>
            <person name="Peykov S."/>
            <person name="Mitov M."/>
        </authorList>
    </citation>
    <scope>NUCLEOTIDE SEQUENCE [LARGE SCALE GENOMIC DNA]</scope>
    <source>
        <strain evidence="7 8">YoMME</strain>
    </source>
</reference>
<gene>
    <name evidence="7" type="ORF">LQV63_05515</name>
</gene>
<comment type="caution">
    <text evidence="7">The sequence shown here is derived from an EMBL/GenBank/DDBJ whole genome shotgun (WGS) entry which is preliminary data.</text>
</comment>
<dbReference type="RefSeq" id="WP_233695956.1">
    <property type="nucleotide sequence ID" value="NZ_JAJNBZ010000003.1"/>
</dbReference>
<protein>
    <submittedName>
        <fullName evidence="7">ABC transporter substrate-binding protein</fullName>
    </submittedName>
</protein>
<dbReference type="SUPFAM" id="SSF53807">
    <property type="entry name" value="Helical backbone' metal receptor"/>
    <property type="match status" value="1"/>
</dbReference>
<feature type="chain" id="PRO_5046348491" evidence="5">
    <location>
        <begin position="26"/>
        <end position="338"/>
    </location>
</feature>
<organism evidence="7 8">
    <name type="scientific">Paenibacillus profundus</name>
    <dbReference type="NCBI Taxonomy" id="1173085"/>
    <lineage>
        <taxon>Bacteria</taxon>
        <taxon>Bacillati</taxon>
        <taxon>Bacillota</taxon>
        <taxon>Bacilli</taxon>
        <taxon>Bacillales</taxon>
        <taxon>Paenibacillaceae</taxon>
        <taxon>Paenibacillus</taxon>
    </lineage>
</organism>
<keyword evidence="3" id="KW-0175">Coiled coil</keyword>
<evidence type="ECO:0000259" key="6">
    <source>
        <dbReference type="PROSITE" id="PS50983"/>
    </source>
</evidence>
<dbReference type="InterPro" id="IPR050902">
    <property type="entry name" value="ABC_Transporter_SBP"/>
</dbReference>
<dbReference type="PANTHER" id="PTHR30535">
    <property type="entry name" value="VITAMIN B12-BINDING PROTEIN"/>
    <property type="match status" value="1"/>
</dbReference>
<dbReference type="PROSITE" id="PS51257">
    <property type="entry name" value="PROKAR_LIPOPROTEIN"/>
    <property type="match status" value="1"/>
</dbReference>
<feature type="compositionally biased region" description="Polar residues" evidence="4">
    <location>
        <begin position="34"/>
        <end position="53"/>
    </location>
</feature>
<feature type="coiled-coil region" evidence="3">
    <location>
        <begin position="185"/>
        <end position="216"/>
    </location>
</feature>
<keyword evidence="2 5" id="KW-0732">Signal</keyword>
<evidence type="ECO:0000256" key="4">
    <source>
        <dbReference type="SAM" id="MobiDB-lite"/>
    </source>
</evidence>
<dbReference type="NCBIfam" id="NF038402">
    <property type="entry name" value="TroA_like"/>
    <property type="match status" value="1"/>
</dbReference>
<dbReference type="CDD" id="cd01143">
    <property type="entry name" value="YvrC"/>
    <property type="match status" value="1"/>
</dbReference>
<feature type="domain" description="Fe/B12 periplasmic-binding" evidence="6">
    <location>
        <begin position="84"/>
        <end position="336"/>
    </location>
</feature>
<dbReference type="Proteomes" id="UP001199916">
    <property type="component" value="Unassembled WGS sequence"/>
</dbReference>
<feature type="region of interest" description="Disordered" evidence="4">
    <location>
        <begin position="28"/>
        <end position="64"/>
    </location>
</feature>
<accession>A0ABS8YA50</accession>
<dbReference type="EMBL" id="JAJNBZ010000003">
    <property type="protein sequence ID" value="MCE5168770.1"/>
    <property type="molecule type" value="Genomic_DNA"/>
</dbReference>